<evidence type="ECO:0000313" key="3">
    <source>
        <dbReference type="Proteomes" id="UP000215223"/>
    </source>
</evidence>
<accession>A0A229SEW4</accession>
<sequence>MKLLLAALALLLLAGCATPPEAPKAEEAFKFGGISMPASGKVLETQYDRGIDARYVVVLTLPPEDVPKLLEASRFAPGVLKDDQLVDGRRVYREVTVQGTTVRLEMFTT</sequence>
<feature type="chain" id="PRO_5039056634" description="Lipoprotein" evidence="1">
    <location>
        <begin position="23"/>
        <end position="109"/>
    </location>
</feature>
<dbReference type="PROSITE" id="PS51257">
    <property type="entry name" value="PROKAR_LIPOPROTEIN"/>
    <property type="match status" value="1"/>
</dbReference>
<keyword evidence="3" id="KW-1185">Reference proteome</keyword>
<dbReference type="AlphaFoldDB" id="A0A229SEW4"/>
<dbReference type="RefSeq" id="WP_093933135.1">
    <property type="nucleotide sequence ID" value="NZ_NMQT01000024.1"/>
</dbReference>
<evidence type="ECO:0000313" key="2">
    <source>
        <dbReference type="EMBL" id="OXM57467.1"/>
    </source>
</evidence>
<protein>
    <recommendedName>
        <fullName evidence="4">Lipoprotein</fullName>
    </recommendedName>
</protein>
<name>A0A229SEW4_9PSEU</name>
<dbReference type="EMBL" id="NMQT01000024">
    <property type="protein sequence ID" value="OXM57467.1"/>
    <property type="molecule type" value="Genomic_DNA"/>
</dbReference>
<dbReference type="OrthoDB" id="3629815at2"/>
<evidence type="ECO:0000256" key="1">
    <source>
        <dbReference type="SAM" id="SignalP"/>
    </source>
</evidence>
<reference evidence="2 3" key="1">
    <citation type="submission" date="2017-07" db="EMBL/GenBank/DDBJ databases">
        <title>Amycolatopsis thailandensis Genome sequencing and assembly.</title>
        <authorList>
            <person name="Kaur N."/>
            <person name="Mayilraj S."/>
        </authorList>
    </citation>
    <scope>NUCLEOTIDE SEQUENCE [LARGE SCALE GENOMIC DNA]</scope>
    <source>
        <strain evidence="2 3">JCM 16380</strain>
    </source>
</reference>
<dbReference type="Proteomes" id="UP000215223">
    <property type="component" value="Unassembled WGS sequence"/>
</dbReference>
<organism evidence="2 3">
    <name type="scientific">Amycolatopsis thailandensis</name>
    <dbReference type="NCBI Taxonomy" id="589330"/>
    <lineage>
        <taxon>Bacteria</taxon>
        <taxon>Bacillati</taxon>
        <taxon>Actinomycetota</taxon>
        <taxon>Actinomycetes</taxon>
        <taxon>Pseudonocardiales</taxon>
        <taxon>Pseudonocardiaceae</taxon>
        <taxon>Amycolatopsis</taxon>
    </lineage>
</organism>
<keyword evidence="1" id="KW-0732">Signal</keyword>
<proteinExistence type="predicted"/>
<gene>
    <name evidence="2" type="ORF">CFP71_07715</name>
</gene>
<feature type="signal peptide" evidence="1">
    <location>
        <begin position="1"/>
        <end position="22"/>
    </location>
</feature>
<comment type="caution">
    <text evidence="2">The sequence shown here is derived from an EMBL/GenBank/DDBJ whole genome shotgun (WGS) entry which is preliminary data.</text>
</comment>
<evidence type="ECO:0008006" key="4">
    <source>
        <dbReference type="Google" id="ProtNLM"/>
    </source>
</evidence>